<keyword evidence="2" id="KW-1185">Reference proteome</keyword>
<comment type="caution">
    <text evidence="1">The sequence shown here is derived from an EMBL/GenBank/DDBJ whole genome shotgun (WGS) entry which is preliminary data.</text>
</comment>
<gene>
    <name evidence="1" type="ORF">E6W99_09110</name>
</gene>
<reference evidence="1 2" key="1">
    <citation type="submission" date="2019-04" db="EMBL/GenBank/DDBJ databases">
        <title>Bacillus sediminilitoris sp. nov., isolated from a tidal flat sediment on the East China Sea.</title>
        <authorList>
            <person name="Wei Y."/>
            <person name="Mao H."/>
            <person name="Fang J."/>
        </authorList>
    </citation>
    <scope>NUCLEOTIDE SEQUENCE [LARGE SCALE GENOMIC DNA]</scope>
    <source>
        <strain evidence="1 2">DSL-17</strain>
    </source>
</reference>
<evidence type="ECO:0000313" key="2">
    <source>
        <dbReference type="Proteomes" id="UP000310334"/>
    </source>
</evidence>
<protein>
    <submittedName>
        <fullName evidence="1">Uncharacterized protein</fullName>
    </submittedName>
</protein>
<proteinExistence type="predicted"/>
<organism evidence="1 2">
    <name type="scientific">Metabacillus sediminilitoris</name>
    <dbReference type="NCBI Taxonomy" id="2567941"/>
    <lineage>
        <taxon>Bacteria</taxon>
        <taxon>Bacillati</taxon>
        <taxon>Bacillota</taxon>
        <taxon>Bacilli</taxon>
        <taxon>Bacillales</taxon>
        <taxon>Bacillaceae</taxon>
        <taxon>Metabacillus</taxon>
    </lineage>
</organism>
<dbReference type="OrthoDB" id="2659434at2"/>
<dbReference type="Pfam" id="PF14907">
    <property type="entry name" value="NTP_transf_5"/>
    <property type="match status" value="1"/>
</dbReference>
<sequence length="376" mass="44518">MSFLVTKGKENMLIEFLQSVYNPKASLPSESKVYEQVIKDIEYFSISPQVYFKLKEQGRLELTPLFFQNRLKNTFIKVLLRNTFLKKQTETILNTFDKLSIPAIPLKGVLFAEKYFGHLAARSTSDIDLLIKPEDLDKVIKTLKEIGYTIEEKNAPDHFHCSLSKEVSNSPIPLTVEIHWNILKENTSNFKIEGFWEQAIPLENFKHIKELSAYHTFYMICIHAWRHNLDSMKHFLDITEIIYFLGEEIDYDSLFIDAAKHKMVKRMKRTLSIVYRAFPQLNTIQKLPFNNQVGPWWQYEAIRNSNLRNVKVYLDYFDYLIFSFDTANHRLIAFKEWIHPSKYDLAQELETNEKISYANLYKKRFFGLFKSLLFLK</sequence>
<accession>A0A4S4BZ64</accession>
<dbReference type="EMBL" id="SSNT01000006">
    <property type="protein sequence ID" value="THF80550.1"/>
    <property type="molecule type" value="Genomic_DNA"/>
</dbReference>
<dbReference type="InterPro" id="IPR039498">
    <property type="entry name" value="NTP_transf_5"/>
</dbReference>
<dbReference type="Gene3D" id="3.30.460.40">
    <property type="match status" value="1"/>
</dbReference>
<name>A0A4S4BZ64_9BACI</name>
<dbReference type="AlphaFoldDB" id="A0A4S4BZ64"/>
<dbReference type="Proteomes" id="UP000310334">
    <property type="component" value="Unassembled WGS sequence"/>
</dbReference>
<evidence type="ECO:0000313" key="1">
    <source>
        <dbReference type="EMBL" id="THF80550.1"/>
    </source>
</evidence>